<dbReference type="AlphaFoldDB" id="A0A0B1PA84"/>
<comment type="subunit">
    <text evidence="6">Component of the mitochondrial small ribosomal subunit.</text>
</comment>
<evidence type="ECO:0000256" key="4">
    <source>
        <dbReference type="ARBA" id="ARBA00023128"/>
    </source>
</evidence>
<evidence type="ECO:0000256" key="2">
    <source>
        <dbReference type="ARBA" id="ARBA00009864"/>
    </source>
</evidence>
<dbReference type="OrthoDB" id="5542239at2759"/>
<dbReference type="InterPro" id="IPR059242">
    <property type="entry name" value="mS23_dom"/>
</dbReference>
<gene>
    <name evidence="7" type="ORF">EV44_g0900</name>
</gene>
<protein>
    <recommendedName>
        <fullName evidence="6">37S ribosomal protein S25, mitochondrial</fullName>
    </recommendedName>
</protein>
<dbReference type="Proteomes" id="UP000030854">
    <property type="component" value="Unassembled WGS sequence"/>
</dbReference>
<proteinExistence type="inferred from homology"/>
<evidence type="ECO:0000256" key="3">
    <source>
        <dbReference type="ARBA" id="ARBA00022980"/>
    </source>
</evidence>
<keyword evidence="3 6" id="KW-0689">Ribosomal protein</keyword>
<keyword evidence="5 6" id="KW-0687">Ribonucleoprotein</keyword>
<dbReference type="CDD" id="cd23701">
    <property type="entry name" value="At1g26750"/>
    <property type="match status" value="1"/>
</dbReference>
<dbReference type="PANTHER" id="PTHR37799:SF1">
    <property type="entry name" value="SMALL RIBOSOMAL SUBUNIT PROTEIN MS23"/>
    <property type="match status" value="1"/>
</dbReference>
<name>A0A0B1PA84_UNCNE</name>
<evidence type="ECO:0000256" key="1">
    <source>
        <dbReference type="ARBA" id="ARBA00004173"/>
    </source>
</evidence>
<sequence>MRGINLQAARVHEVATQLLRSKTITQEPPWYNVLGRFPPGEFMTRNLPIQHKVQSKRSPNTRKPSKMFRPQEIVYEEDNLRRQFYSDHPWELARPRIVLETDGKDWQKYDWSHIEQVEKPLDGESVVQRQLWLLENDPEMTQTKAYDIARKEFYKLRNFEEVERRVSKEEALAYGAQFGPGPNEWGMHLEDKMYKSWRSWAMKKLEDIQIKQEAGLYHDINSVEDTSDAENSPNAI</sequence>
<dbReference type="HOGENOM" id="CLU_081350_0_0_1"/>
<dbReference type="PANTHER" id="PTHR37799">
    <property type="entry name" value="37S RIBOSOMAL PROTEIN S25, MITOCHONDRIAL"/>
    <property type="match status" value="1"/>
</dbReference>
<dbReference type="OMA" id="ENWKIWA"/>
<evidence type="ECO:0000256" key="5">
    <source>
        <dbReference type="ARBA" id="ARBA00023274"/>
    </source>
</evidence>
<dbReference type="InterPro" id="IPR016939">
    <property type="entry name" value="Ribosomal_mS23_fun"/>
</dbReference>
<comment type="subcellular location">
    <subcellularLocation>
        <location evidence="1 6">Mitochondrion</location>
    </subcellularLocation>
</comment>
<organism evidence="7 8">
    <name type="scientific">Uncinula necator</name>
    <name type="common">Grape powdery mildew</name>
    <dbReference type="NCBI Taxonomy" id="52586"/>
    <lineage>
        <taxon>Eukaryota</taxon>
        <taxon>Fungi</taxon>
        <taxon>Dikarya</taxon>
        <taxon>Ascomycota</taxon>
        <taxon>Pezizomycotina</taxon>
        <taxon>Leotiomycetes</taxon>
        <taxon>Erysiphales</taxon>
        <taxon>Erysiphaceae</taxon>
        <taxon>Erysiphe</taxon>
    </lineage>
</organism>
<dbReference type="GO" id="GO:0003735">
    <property type="term" value="F:structural constituent of ribosome"/>
    <property type="evidence" value="ECO:0007669"/>
    <property type="project" value="UniProtKB-UniRule"/>
</dbReference>
<dbReference type="GO" id="GO:0005763">
    <property type="term" value="C:mitochondrial small ribosomal subunit"/>
    <property type="evidence" value="ECO:0007669"/>
    <property type="project" value="UniProtKB-UniRule"/>
</dbReference>
<evidence type="ECO:0000313" key="8">
    <source>
        <dbReference type="Proteomes" id="UP000030854"/>
    </source>
</evidence>
<keyword evidence="8" id="KW-1185">Reference proteome</keyword>
<evidence type="ECO:0000256" key="6">
    <source>
        <dbReference type="PIRNR" id="PIRNR029764"/>
    </source>
</evidence>
<keyword evidence="4 6" id="KW-0496">Mitochondrion</keyword>
<reference evidence="7 8" key="1">
    <citation type="journal article" date="2014" name="BMC Genomics">
        <title>Adaptive genomic structural variation in the grape powdery mildew pathogen, Erysiphe necator.</title>
        <authorList>
            <person name="Jones L."/>
            <person name="Riaz S."/>
            <person name="Morales-Cruz A."/>
            <person name="Amrine K.C."/>
            <person name="McGuire B."/>
            <person name="Gubler W.D."/>
            <person name="Walker M.A."/>
            <person name="Cantu D."/>
        </authorList>
    </citation>
    <scope>NUCLEOTIDE SEQUENCE [LARGE SCALE GENOMIC DNA]</scope>
    <source>
        <strain evidence="8">c</strain>
    </source>
</reference>
<comment type="caution">
    <text evidence="7">The sequence shown here is derived from an EMBL/GenBank/DDBJ whole genome shotgun (WGS) entry which is preliminary data.</text>
</comment>
<dbReference type="PIRSF" id="PIRSF029764">
    <property type="entry name" value="RSM25"/>
    <property type="match status" value="1"/>
</dbReference>
<evidence type="ECO:0000313" key="7">
    <source>
        <dbReference type="EMBL" id="KHJ35612.1"/>
    </source>
</evidence>
<comment type="similarity">
    <text evidence="2">Belongs to the mitochondrion-specific ribosomal protein mS23 family.</text>
</comment>
<dbReference type="Pfam" id="PF13741">
    <property type="entry name" value="MRP-S25"/>
    <property type="match status" value="1"/>
</dbReference>
<accession>A0A0B1PA84</accession>
<dbReference type="STRING" id="52586.A0A0B1PA84"/>
<dbReference type="EMBL" id="JNVN01000325">
    <property type="protein sequence ID" value="KHJ35612.1"/>
    <property type="molecule type" value="Genomic_DNA"/>
</dbReference>